<dbReference type="SUPFAM" id="SSF57850">
    <property type="entry name" value="RING/U-box"/>
    <property type="match status" value="1"/>
</dbReference>
<evidence type="ECO:0000256" key="2">
    <source>
        <dbReference type="SAM" id="MobiDB-lite"/>
    </source>
</evidence>
<dbReference type="EMBL" id="CT868651">
    <property type="protein sequence ID" value="CAK88634.1"/>
    <property type="molecule type" value="Genomic_DNA"/>
</dbReference>
<keyword evidence="1" id="KW-0863">Zinc-finger</keyword>
<dbReference type="InterPro" id="IPR013083">
    <property type="entry name" value="Znf_RING/FYVE/PHD"/>
</dbReference>
<keyword evidence="1" id="KW-0862">Zinc</keyword>
<dbReference type="InParanoid" id="A0E017"/>
<feature type="transmembrane region" description="Helical" evidence="3">
    <location>
        <begin position="412"/>
        <end position="432"/>
    </location>
</feature>
<feature type="transmembrane region" description="Helical" evidence="3">
    <location>
        <begin position="255"/>
        <end position="283"/>
    </location>
</feature>
<dbReference type="FunFam" id="3.30.40.10:FF:001171">
    <property type="entry name" value="Uncharacterized protein"/>
    <property type="match status" value="1"/>
</dbReference>
<dbReference type="OrthoDB" id="1711136at2759"/>
<dbReference type="HOGENOM" id="CLU_455266_0_0_1"/>
<accession>A0E017</accession>
<keyword evidence="3" id="KW-0472">Membrane</keyword>
<dbReference type="OMA" id="LLCVQIT"/>
<dbReference type="PROSITE" id="PS50089">
    <property type="entry name" value="ZF_RING_2"/>
    <property type="match status" value="1"/>
</dbReference>
<dbReference type="GeneID" id="5041826"/>
<dbReference type="AlphaFoldDB" id="A0E017"/>
<proteinExistence type="predicted"/>
<dbReference type="RefSeq" id="XP_001456031.1">
    <property type="nucleotide sequence ID" value="XM_001455994.1"/>
</dbReference>
<evidence type="ECO:0000313" key="6">
    <source>
        <dbReference type="Proteomes" id="UP000000600"/>
    </source>
</evidence>
<feature type="transmembrane region" description="Helical" evidence="3">
    <location>
        <begin position="137"/>
        <end position="158"/>
    </location>
</feature>
<feature type="transmembrane region" description="Helical" evidence="3">
    <location>
        <begin position="224"/>
        <end position="243"/>
    </location>
</feature>
<feature type="transmembrane region" description="Helical" evidence="3">
    <location>
        <begin position="295"/>
        <end position="315"/>
    </location>
</feature>
<dbReference type="Proteomes" id="UP000000600">
    <property type="component" value="Unassembled WGS sequence"/>
</dbReference>
<feature type="domain" description="RING-type" evidence="4">
    <location>
        <begin position="529"/>
        <end position="568"/>
    </location>
</feature>
<dbReference type="InterPro" id="IPR001841">
    <property type="entry name" value="Znf_RING"/>
</dbReference>
<reference evidence="5 6" key="1">
    <citation type="journal article" date="2006" name="Nature">
        <title>Global trends of whole-genome duplications revealed by the ciliate Paramecium tetraurelia.</title>
        <authorList>
            <consortium name="Genoscope"/>
            <person name="Aury J.-M."/>
            <person name="Jaillon O."/>
            <person name="Duret L."/>
            <person name="Noel B."/>
            <person name="Jubin C."/>
            <person name="Porcel B.M."/>
            <person name="Segurens B."/>
            <person name="Daubin V."/>
            <person name="Anthouard V."/>
            <person name="Aiach N."/>
            <person name="Arnaiz O."/>
            <person name="Billaut A."/>
            <person name="Beisson J."/>
            <person name="Blanc I."/>
            <person name="Bouhouche K."/>
            <person name="Camara F."/>
            <person name="Duharcourt S."/>
            <person name="Guigo R."/>
            <person name="Gogendeau D."/>
            <person name="Katinka M."/>
            <person name="Keller A.-M."/>
            <person name="Kissmehl R."/>
            <person name="Klotz C."/>
            <person name="Koll F."/>
            <person name="Le Moue A."/>
            <person name="Lepere C."/>
            <person name="Malinsky S."/>
            <person name="Nowacki M."/>
            <person name="Nowak J.K."/>
            <person name="Plattner H."/>
            <person name="Poulain J."/>
            <person name="Ruiz F."/>
            <person name="Serrano V."/>
            <person name="Zagulski M."/>
            <person name="Dessen P."/>
            <person name="Betermier M."/>
            <person name="Weissenbach J."/>
            <person name="Scarpelli C."/>
            <person name="Schachter V."/>
            <person name="Sperling L."/>
            <person name="Meyer E."/>
            <person name="Cohen J."/>
            <person name="Wincker P."/>
        </authorList>
    </citation>
    <scope>NUCLEOTIDE SEQUENCE [LARGE SCALE GENOMIC DNA]</scope>
    <source>
        <strain evidence="5 6">Stock d4-2</strain>
    </source>
</reference>
<dbReference type="PANTHER" id="PTHR12109">
    <property type="entry name" value="RING FINGER PROTEIN 141-RELATED"/>
    <property type="match status" value="1"/>
</dbReference>
<feature type="transmembrane region" description="Helical" evidence="3">
    <location>
        <begin position="112"/>
        <end position="131"/>
    </location>
</feature>
<evidence type="ECO:0000259" key="4">
    <source>
        <dbReference type="PROSITE" id="PS50089"/>
    </source>
</evidence>
<keyword evidence="1" id="KW-0479">Metal-binding</keyword>
<evidence type="ECO:0000256" key="1">
    <source>
        <dbReference type="PROSITE-ProRule" id="PRU00175"/>
    </source>
</evidence>
<dbReference type="InterPro" id="IPR047126">
    <property type="entry name" value="RNF141-like"/>
</dbReference>
<dbReference type="SMART" id="SM00184">
    <property type="entry name" value="RING"/>
    <property type="match status" value="1"/>
</dbReference>
<dbReference type="GO" id="GO:0005737">
    <property type="term" value="C:cytoplasm"/>
    <property type="evidence" value="ECO:0000318"/>
    <property type="project" value="GO_Central"/>
</dbReference>
<dbReference type="PANTHER" id="PTHR12109:SF5">
    <property type="entry name" value="RING-TYPE DOMAIN-CONTAINING PROTEIN"/>
    <property type="match status" value="1"/>
</dbReference>
<dbReference type="GO" id="GO:0061630">
    <property type="term" value="F:ubiquitin protein ligase activity"/>
    <property type="evidence" value="ECO:0000318"/>
    <property type="project" value="GO_Central"/>
</dbReference>
<dbReference type="GO" id="GO:0016567">
    <property type="term" value="P:protein ubiquitination"/>
    <property type="evidence" value="ECO:0000318"/>
    <property type="project" value="GO_Central"/>
</dbReference>
<feature type="transmembrane region" description="Helical" evidence="3">
    <location>
        <begin position="165"/>
        <end position="185"/>
    </location>
</feature>
<name>A0E017_PARTE</name>
<keyword evidence="3" id="KW-1133">Transmembrane helix</keyword>
<gene>
    <name evidence="5" type="ORF">GSPATT00021802001</name>
</gene>
<feature type="compositionally biased region" description="Basic and acidic residues" evidence="2">
    <location>
        <begin position="499"/>
        <end position="512"/>
    </location>
</feature>
<sequence length="600" mass="71360">MNTKYIIKKLQTIYSNIMIQMPESQMGSLRMRPSQLRIEMTDDQQPSTRRRNFMSPTALPLFQELQKLIQYQTIIDNQTESLITYCSFDFESKFVNLANQQMSSQSQITKSLLFNIFLQGFFINYYGYVFWQYSFRYVLLQLWIQDLFTIFILIYFNYRKQEECIWQLIETMFLFFLKVFIVFYYEIQKFKIYFVTIMMISLSILVLLMRVVQKLKFQLQNNQQIIVQFIKTLLCVQITLIALKWEEKIDWVWSQIFIILWVFLVVFALLLFISFIGCIETFINLLKKQTNQNYLIGNIWIFINIIGYTLLPFTFLYRLTQLYDNQESFGEDETIQLIVLSGIFMVLITIYTTFFANNIKMFLKELQGFESYSAGIPQQPIQIQQEQEQRIYNLPDSNEILSKKKRKAPFRFVKLNAPLYLIKMSCTFFAIFDKLSFDQKNVKQTEQLSQRALGQQSSNRMEFQKEIKANSNSIDYKINNLEMQDIKKVNIEELAKENVQSKDISEEPDKSNKNQNSINEDQQSIQDKCLICYENQPNILFIPCRHGGICQKCAEDVVLKSNQCYLCRKNIQQILRIKTEGGQLVVNEISHIKQKRQIQE</sequence>
<dbReference type="KEGG" id="ptm:GSPATT00021802001"/>
<protein>
    <recommendedName>
        <fullName evidence="4">RING-type domain-containing protein</fullName>
    </recommendedName>
</protein>
<feature type="transmembrane region" description="Helical" evidence="3">
    <location>
        <begin position="335"/>
        <end position="356"/>
    </location>
</feature>
<keyword evidence="6" id="KW-1185">Reference proteome</keyword>
<evidence type="ECO:0000313" key="5">
    <source>
        <dbReference type="EMBL" id="CAK88634.1"/>
    </source>
</evidence>
<keyword evidence="3" id="KW-0812">Transmembrane</keyword>
<feature type="region of interest" description="Disordered" evidence="2">
    <location>
        <begin position="499"/>
        <end position="519"/>
    </location>
</feature>
<organism evidence="5 6">
    <name type="scientific">Paramecium tetraurelia</name>
    <dbReference type="NCBI Taxonomy" id="5888"/>
    <lineage>
        <taxon>Eukaryota</taxon>
        <taxon>Sar</taxon>
        <taxon>Alveolata</taxon>
        <taxon>Ciliophora</taxon>
        <taxon>Intramacronucleata</taxon>
        <taxon>Oligohymenophorea</taxon>
        <taxon>Peniculida</taxon>
        <taxon>Parameciidae</taxon>
        <taxon>Paramecium</taxon>
    </lineage>
</organism>
<feature type="transmembrane region" description="Helical" evidence="3">
    <location>
        <begin position="191"/>
        <end position="212"/>
    </location>
</feature>
<dbReference type="Pfam" id="PF13920">
    <property type="entry name" value="zf-C3HC4_3"/>
    <property type="match status" value="1"/>
</dbReference>
<dbReference type="Gene3D" id="3.30.40.10">
    <property type="entry name" value="Zinc/RING finger domain, C3HC4 (zinc finger)"/>
    <property type="match status" value="1"/>
</dbReference>
<dbReference type="GO" id="GO:0008270">
    <property type="term" value="F:zinc ion binding"/>
    <property type="evidence" value="ECO:0007669"/>
    <property type="project" value="UniProtKB-KW"/>
</dbReference>
<evidence type="ECO:0000256" key="3">
    <source>
        <dbReference type="SAM" id="Phobius"/>
    </source>
</evidence>